<dbReference type="AlphaFoldDB" id="A0A934V8D1"/>
<dbReference type="GO" id="GO:0016757">
    <property type="term" value="F:glycosyltransferase activity"/>
    <property type="evidence" value="ECO:0007669"/>
    <property type="project" value="InterPro"/>
</dbReference>
<sequence>MKQTPNNKIIIFYPYIGEYGGIERNIIALSDEAIAMGCEPVLLCFYDRIQMEKWGPGISVVQLGEGGSPFAKARKVRQWLDAHRHEILGLPFFFGGKAGFYGGLAAMGAYALHYTDPPSLLSKGPDRKGVMKLLGDFRSKLSDKITSRGVSNARVRLTMTRWNAEELERCYSHPFDVIYQGGLLPEGEVVFKERCQGPVLRLFSICRLTGSKHLDWIVDAAVRLKQSPEIARWFDSFEIVIAGKGPALEDLKKHAGELGVTEIVSFPGFLDADQLKNTFQATDVFLVPGRQGYGLPVLEALYRNVPVVLNRESRISEILADNPWAHVTGNSSGEFSSGLIDHIAGIREKYPDPALLKDLPVEQGWASQIGKRCNWW</sequence>
<protein>
    <submittedName>
        <fullName evidence="2">Glycosyltransferase</fullName>
    </submittedName>
</protein>
<evidence type="ECO:0000313" key="2">
    <source>
        <dbReference type="EMBL" id="MBK1817132.1"/>
    </source>
</evidence>
<dbReference type="Gene3D" id="3.40.50.2000">
    <property type="entry name" value="Glycogen Phosphorylase B"/>
    <property type="match status" value="1"/>
</dbReference>
<dbReference type="EMBL" id="JAENIK010000012">
    <property type="protein sequence ID" value="MBK1817132.1"/>
    <property type="molecule type" value="Genomic_DNA"/>
</dbReference>
<reference evidence="2" key="1">
    <citation type="submission" date="2021-01" db="EMBL/GenBank/DDBJ databases">
        <title>Modified the classification status of verrucomicrobia.</title>
        <authorList>
            <person name="Feng X."/>
        </authorList>
    </citation>
    <scope>NUCLEOTIDE SEQUENCE</scope>
    <source>
        <strain evidence="2">JCM 18052</strain>
    </source>
</reference>
<dbReference type="PANTHER" id="PTHR45947">
    <property type="entry name" value="SULFOQUINOVOSYL TRANSFERASE SQD2"/>
    <property type="match status" value="1"/>
</dbReference>
<dbReference type="SUPFAM" id="SSF53756">
    <property type="entry name" value="UDP-Glycosyltransferase/glycogen phosphorylase"/>
    <property type="match status" value="1"/>
</dbReference>
<dbReference type="InterPro" id="IPR001296">
    <property type="entry name" value="Glyco_trans_1"/>
</dbReference>
<organism evidence="2 3">
    <name type="scientific">Luteolibacter yonseiensis</name>
    <dbReference type="NCBI Taxonomy" id="1144680"/>
    <lineage>
        <taxon>Bacteria</taxon>
        <taxon>Pseudomonadati</taxon>
        <taxon>Verrucomicrobiota</taxon>
        <taxon>Verrucomicrobiia</taxon>
        <taxon>Verrucomicrobiales</taxon>
        <taxon>Verrucomicrobiaceae</taxon>
        <taxon>Luteolibacter</taxon>
    </lineage>
</organism>
<dbReference type="Pfam" id="PF00534">
    <property type="entry name" value="Glycos_transf_1"/>
    <property type="match status" value="1"/>
</dbReference>
<accession>A0A934V8D1</accession>
<feature type="domain" description="Glycosyl transferase family 1" evidence="1">
    <location>
        <begin position="202"/>
        <end position="323"/>
    </location>
</feature>
<evidence type="ECO:0000313" key="3">
    <source>
        <dbReference type="Proteomes" id="UP000600139"/>
    </source>
</evidence>
<dbReference type="Proteomes" id="UP000600139">
    <property type="component" value="Unassembled WGS sequence"/>
</dbReference>
<keyword evidence="3" id="KW-1185">Reference proteome</keyword>
<evidence type="ECO:0000259" key="1">
    <source>
        <dbReference type="Pfam" id="PF00534"/>
    </source>
</evidence>
<dbReference type="PANTHER" id="PTHR45947:SF3">
    <property type="entry name" value="SULFOQUINOVOSYL TRANSFERASE SQD2"/>
    <property type="match status" value="1"/>
</dbReference>
<comment type="caution">
    <text evidence="2">The sequence shown here is derived from an EMBL/GenBank/DDBJ whole genome shotgun (WGS) entry which is preliminary data.</text>
</comment>
<proteinExistence type="predicted"/>
<dbReference type="RefSeq" id="WP_200352086.1">
    <property type="nucleotide sequence ID" value="NZ_BAABHZ010000001.1"/>
</dbReference>
<gene>
    <name evidence="2" type="ORF">JIN84_16045</name>
</gene>
<name>A0A934V8D1_9BACT</name>
<dbReference type="InterPro" id="IPR050194">
    <property type="entry name" value="Glycosyltransferase_grp1"/>
</dbReference>